<comment type="caution">
    <text evidence="1">The sequence shown here is derived from an EMBL/GenBank/DDBJ whole genome shotgun (WGS) entry which is preliminary data.</text>
</comment>
<name>A0A9Q3IT54_9BASI</name>
<proteinExistence type="predicted"/>
<sequence length="106" mass="12058">MNFKLNIYNLEGREPSEEASTENVIAENHHVQIDHSFRNFSTTYIRLGYETIPIMEILDETSPLNILPIKMATEMGIGLKSTQMHVWKTHISRNETAGNVLVTLTA</sequence>
<evidence type="ECO:0000313" key="2">
    <source>
        <dbReference type="Proteomes" id="UP000765509"/>
    </source>
</evidence>
<reference evidence="1" key="1">
    <citation type="submission" date="2021-03" db="EMBL/GenBank/DDBJ databases">
        <title>Draft genome sequence of rust myrtle Austropuccinia psidii MF-1, a brazilian biotype.</title>
        <authorList>
            <person name="Quecine M.C."/>
            <person name="Pachon D.M.R."/>
            <person name="Bonatelli M.L."/>
            <person name="Correr F.H."/>
            <person name="Franceschini L.M."/>
            <person name="Leite T.F."/>
            <person name="Margarido G.R.A."/>
            <person name="Almeida C.A."/>
            <person name="Ferrarezi J.A."/>
            <person name="Labate C.A."/>
        </authorList>
    </citation>
    <scope>NUCLEOTIDE SEQUENCE</scope>
    <source>
        <strain evidence="1">MF-1</strain>
    </source>
</reference>
<keyword evidence="2" id="KW-1185">Reference proteome</keyword>
<evidence type="ECO:0000313" key="1">
    <source>
        <dbReference type="EMBL" id="MBW0549668.1"/>
    </source>
</evidence>
<dbReference type="EMBL" id="AVOT02055031">
    <property type="protein sequence ID" value="MBW0549668.1"/>
    <property type="molecule type" value="Genomic_DNA"/>
</dbReference>
<dbReference type="Proteomes" id="UP000765509">
    <property type="component" value="Unassembled WGS sequence"/>
</dbReference>
<organism evidence="1 2">
    <name type="scientific">Austropuccinia psidii MF-1</name>
    <dbReference type="NCBI Taxonomy" id="1389203"/>
    <lineage>
        <taxon>Eukaryota</taxon>
        <taxon>Fungi</taxon>
        <taxon>Dikarya</taxon>
        <taxon>Basidiomycota</taxon>
        <taxon>Pucciniomycotina</taxon>
        <taxon>Pucciniomycetes</taxon>
        <taxon>Pucciniales</taxon>
        <taxon>Sphaerophragmiaceae</taxon>
        <taxon>Austropuccinia</taxon>
    </lineage>
</organism>
<gene>
    <name evidence="1" type="ORF">O181_089383</name>
</gene>
<protein>
    <submittedName>
        <fullName evidence="1">Uncharacterized protein</fullName>
    </submittedName>
</protein>
<accession>A0A9Q3IT54</accession>
<dbReference type="AlphaFoldDB" id="A0A9Q3IT54"/>